<dbReference type="AlphaFoldDB" id="A0A319E2N3"/>
<name>A0A319E2N3_ASPSB</name>
<accession>A0A319E2N3</accession>
<sequence>MTPDFHLSPPLAYAGLILSFLLRDQDPTRWDPPRLFLCGGCCNGSLFCGRRLLFYSVLTYVVATTGGPAACPRAQGTNPCPPRRAAYPVRTRRCPALSTDSVRTELLARPGRGNNLPSFGVC</sequence>
<dbReference type="EMBL" id="KZ826377">
    <property type="protein sequence ID" value="PYI03720.1"/>
    <property type="molecule type" value="Genomic_DNA"/>
</dbReference>
<keyword evidence="2" id="KW-1185">Reference proteome</keyword>
<dbReference type="Proteomes" id="UP000248423">
    <property type="component" value="Unassembled WGS sequence"/>
</dbReference>
<proteinExistence type="predicted"/>
<organism evidence="1 2">
    <name type="scientific">Aspergillus sclerotiicarbonarius (strain CBS 121057 / IBT 28362)</name>
    <dbReference type="NCBI Taxonomy" id="1448318"/>
    <lineage>
        <taxon>Eukaryota</taxon>
        <taxon>Fungi</taxon>
        <taxon>Dikarya</taxon>
        <taxon>Ascomycota</taxon>
        <taxon>Pezizomycotina</taxon>
        <taxon>Eurotiomycetes</taxon>
        <taxon>Eurotiomycetidae</taxon>
        <taxon>Eurotiales</taxon>
        <taxon>Aspergillaceae</taxon>
        <taxon>Aspergillus</taxon>
        <taxon>Aspergillus subgen. Circumdati</taxon>
    </lineage>
</organism>
<protein>
    <submittedName>
        <fullName evidence="1">Uncharacterized protein</fullName>
    </submittedName>
</protein>
<dbReference type="VEuPathDB" id="FungiDB:BO78DRAFT_191860"/>
<evidence type="ECO:0000313" key="2">
    <source>
        <dbReference type="Proteomes" id="UP000248423"/>
    </source>
</evidence>
<gene>
    <name evidence="1" type="ORF">BO78DRAFT_191860</name>
</gene>
<reference evidence="1 2" key="1">
    <citation type="submission" date="2018-02" db="EMBL/GenBank/DDBJ databases">
        <title>The genomes of Aspergillus section Nigri reveals drivers in fungal speciation.</title>
        <authorList>
            <consortium name="DOE Joint Genome Institute"/>
            <person name="Vesth T.C."/>
            <person name="Nybo J."/>
            <person name="Theobald S."/>
            <person name="Brandl J."/>
            <person name="Frisvad J.C."/>
            <person name="Nielsen K.F."/>
            <person name="Lyhne E.K."/>
            <person name="Kogle M.E."/>
            <person name="Kuo A."/>
            <person name="Riley R."/>
            <person name="Clum A."/>
            <person name="Nolan M."/>
            <person name="Lipzen A."/>
            <person name="Salamov A."/>
            <person name="Henrissat B."/>
            <person name="Wiebenga A."/>
            <person name="De vries R.P."/>
            <person name="Grigoriev I.V."/>
            <person name="Mortensen U.H."/>
            <person name="Andersen M.R."/>
            <person name="Baker S.E."/>
        </authorList>
    </citation>
    <scope>NUCLEOTIDE SEQUENCE [LARGE SCALE GENOMIC DNA]</scope>
    <source>
        <strain evidence="1 2">CBS 121057</strain>
    </source>
</reference>
<evidence type="ECO:0000313" key="1">
    <source>
        <dbReference type="EMBL" id="PYI03720.1"/>
    </source>
</evidence>